<dbReference type="SUPFAM" id="SSF81324">
    <property type="entry name" value="Voltage-gated potassium channels"/>
    <property type="match status" value="2"/>
</dbReference>
<evidence type="ECO:0000256" key="2">
    <source>
        <dbReference type="ARBA" id="ARBA00022448"/>
    </source>
</evidence>
<dbReference type="InterPro" id="IPR005821">
    <property type="entry name" value="Ion_trans_dom"/>
</dbReference>
<dbReference type="InterPro" id="IPR018488">
    <property type="entry name" value="cNMP-bd_CS"/>
</dbReference>
<keyword evidence="6 8" id="KW-0472">Membrane</keyword>
<dbReference type="SUPFAM" id="SSF51206">
    <property type="entry name" value="cAMP-binding domain-like"/>
    <property type="match status" value="2"/>
</dbReference>
<evidence type="ECO:0000256" key="3">
    <source>
        <dbReference type="ARBA" id="ARBA00022692"/>
    </source>
</evidence>
<feature type="transmembrane region" description="Helical" evidence="8">
    <location>
        <begin position="274"/>
        <end position="294"/>
    </location>
</feature>
<keyword evidence="3 8" id="KW-0812">Transmembrane</keyword>
<dbReference type="SMART" id="SM00100">
    <property type="entry name" value="cNMP"/>
    <property type="match status" value="2"/>
</dbReference>
<protein>
    <recommendedName>
        <fullName evidence="9">Cyclic nucleotide-binding domain-containing protein</fullName>
    </recommendedName>
</protein>
<dbReference type="InterPro" id="IPR014710">
    <property type="entry name" value="RmlC-like_jellyroll"/>
</dbReference>
<evidence type="ECO:0000256" key="4">
    <source>
        <dbReference type="ARBA" id="ARBA00022989"/>
    </source>
</evidence>
<dbReference type="VEuPathDB" id="FungiDB:PYU1_G008678"/>
<dbReference type="GO" id="GO:0016020">
    <property type="term" value="C:membrane"/>
    <property type="evidence" value="ECO:0007669"/>
    <property type="project" value="UniProtKB-SubCell"/>
</dbReference>
<dbReference type="eggNOG" id="KOG0498">
    <property type="taxonomic scope" value="Eukaryota"/>
</dbReference>
<proteinExistence type="predicted"/>
<feature type="domain" description="Cyclic nucleotide-binding" evidence="9">
    <location>
        <begin position="934"/>
        <end position="1054"/>
    </location>
</feature>
<evidence type="ECO:0000256" key="5">
    <source>
        <dbReference type="ARBA" id="ARBA00023065"/>
    </source>
</evidence>
<evidence type="ECO:0000313" key="10">
    <source>
        <dbReference type="EnsemblProtists" id="PYU1_T008695"/>
    </source>
</evidence>
<sequence>MRTSVLVPAEEKNHPSRFALKLSKFCHQNRRYFSYLKAPILDPRTNAKLTWDSLIMLIVLYSAIVIPIEVGFPDLEFGMGWGSISIATDVLFCFDVVQNFFVGYYISEEEPMVRDRKLIACKYLSSWFIPDVLAIIPADYVINGINNDPETRDKSVLSLKLTRMVRLVRITKLARLIKLRQFAMKMEDVLELDAVLTRMTRLISQVLLVTHVLACFWHLVGYTDDTAAVTWITSSGLADQNANARYLYSFYWVVATVAGVGYGDIHATNTDERLYSMVTMVIGAGGFGLIIANITKILEMWNRETTSRVRKLSIVQEFVKKKAIPKQLKTNLLRYFRHYIAKTSAFDERELLCEFSLSLRGEILQETYKNSFFKIPAFQRLSGQFVMDMAMYIKPLIAVSGDILAKENSVGTEMFILNTGIIEVKRTAPNGEWIVVLEILTEHGVFGESSLLNYTLHQNSYTAKSSCDLYTLPKEDFDRLIEEFPDAEHTLLRYHQDRSALYDRVFQQTLARYRVYLNSQKSDPVSEMVGIENVYPTLTVLLDGVLTSYRSVPIPILQRMTLDLSMGVSVFNSATEKQRMIDILSYKDKMSFMDKIKTKFRTPINPDNPYKLAWDFFVGMQLIYCAIAIPIEITFLSEESDLAGWIINLELAIEIMFAIDVMMNFRTAILDRANHLITNPWDIARMYLRGWFLIDFVSVFPISAVVGVCVGNNYGSRSLYLIRSVRLLKLARVLKLIRTLMRVETIAVASHSSLRVVRLVFKVFFIAHILTCGFYYVSITSVDVYGDSLMRWIPTYYSTYEKYVFCMYWSVTTMTTVGYGDSNPGNPVEVAYVTFGVMIGASTFTYVVGTLSSLVDELHVNVDTYRERMDRLKAYLKEREVPKPLAARLRRYYEYYLMQRDDENEDTILCALSDNLRSQLVLHLNRDVVSKIVFFASQDDTCVSYLMGILDPEFCTPGEYVFKEGQIGRHMYFLVKGVAEVLFHAGTPEEVIVMTLLEGSYFGEIAMLTMSKRAASIRAKTYISLFVLSRSGLDRISLHYPEMASNIIQEFRKKITHIKQTSVKQLAPLMQEDVRAARLQHGLFGGGNLSELTETLEELEEIVGHIVKIYGGGDKGKRKALACVMQHLRKYEFSLDDFLLAAEEVTCLRESLSPVSSGTNLAKAAYSVVMLNKLQIKMRRRSSFS</sequence>
<reference evidence="11" key="2">
    <citation type="submission" date="2010-04" db="EMBL/GenBank/DDBJ databases">
        <authorList>
            <person name="Buell R."/>
            <person name="Hamilton J."/>
            <person name="Hostetler J."/>
        </authorList>
    </citation>
    <scope>NUCLEOTIDE SEQUENCE [LARGE SCALE GENOMIC DNA]</scope>
    <source>
        <strain evidence="11">DAOM:BR144</strain>
    </source>
</reference>
<dbReference type="InterPro" id="IPR018490">
    <property type="entry name" value="cNMP-bd_dom_sf"/>
</dbReference>
<reference evidence="11" key="1">
    <citation type="journal article" date="2010" name="Genome Biol.">
        <title>Genome sequence of the necrotrophic plant pathogen Pythium ultimum reveals original pathogenicity mechanisms and effector repertoire.</title>
        <authorList>
            <person name="Levesque C.A."/>
            <person name="Brouwer H."/>
            <person name="Cano L."/>
            <person name="Hamilton J.P."/>
            <person name="Holt C."/>
            <person name="Huitema E."/>
            <person name="Raffaele S."/>
            <person name="Robideau G.P."/>
            <person name="Thines M."/>
            <person name="Win J."/>
            <person name="Zerillo M.M."/>
            <person name="Beakes G.W."/>
            <person name="Boore J.L."/>
            <person name="Busam D."/>
            <person name="Dumas B."/>
            <person name="Ferriera S."/>
            <person name="Fuerstenberg S.I."/>
            <person name="Gachon C.M."/>
            <person name="Gaulin E."/>
            <person name="Govers F."/>
            <person name="Grenville-Briggs L."/>
            <person name="Horner N."/>
            <person name="Hostetler J."/>
            <person name="Jiang R.H."/>
            <person name="Johnson J."/>
            <person name="Krajaejun T."/>
            <person name="Lin H."/>
            <person name="Meijer H.J."/>
            <person name="Moore B."/>
            <person name="Morris P."/>
            <person name="Phuntmart V."/>
            <person name="Puiu D."/>
            <person name="Shetty J."/>
            <person name="Stajich J.E."/>
            <person name="Tripathy S."/>
            <person name="Wawra S."/>
            <person name="van West P."/>
            <person name="Whitty B.R."/>
            <person name="Coutinho P.M."/>
            <person name="Henrissat B."/>
            <person name="Martin F."/>
            <person name="Thomas P.D."/>
            <person name="Tyler B.M."/>
            <person name="De Vries R.P."/>
            <person name="Kamoun S."/>
            <person name="Yandell M."/>
            <person name="Tisserat N."/>
            <person name="Buell C.R."/>
        </authorList>
    </citation>
    <scope>NUCLEOTIDE SEQUENCE</scope>
    <source>
        <strain evidence="11">DAOM:BR144</strain>
    </source>
</reference>
<feature type="transmembrane region" description="Helical" evidence="8">
    <location>
        <begin position="54"/>
        <end position="72"/>
    </location>
</feature>
<keyword evidence="5" id="KW-0406">Ion transport</keyword>
<dbReference type="Gene3D" id="1.10.287.70">
    <property type="match status" value="2"/>
</dbReference>
<evidence type="ECO:0000256" key="8">
    <source>
        <dbReference type="SAM" id="Phobius"/>
    </source>
</evidence>
<dbReference type="CDD" id="cd00038">
    <property type="entry name" value="CAP_ED"/>
    <property type="match status" value="2"/>
</dbReference>
<keyword evidence="2" id="KW-0813">Transport</keyword>
<feature type="transmembrane region" description="Helical" evidence="8">
    <location>
        <begin position="642"/>
        <end position="665"/>
    </location>
</feature>
<keyword evidence="7" id="KW-0407">Ion channel</keyword>
<organism evidence="10 11">
    <name type="scientific">Globisporangium ultimum (strain ATCC 200006 / CBS 805.95 / DAOM BR144)</name>
    <name type="common">Pythium ultimum</name>
    <dbReference type="NCBI Taxonomy" id="431595"/>
    <lineage>
        <taxon>Eukaryota</taxon>
        <taxon>Sar</taxon>
        <taxon>Stramenopiles</taxon>
        <taxon>Oomycota</taxon>
        <taxon>Peronosporomycetes</taxon>
        <taxon>Pythiales</taxon>
        <taxon>Pythiaceae</taxon>
        <taxon>Globisporangium</taxon>
    </lineage>
</organism>
<evidence type="ECO:0000256" key="7">
    <source>
        <dbReference type="ARBA" id="ARBA00023303"/>
    </source>
</evidence>
<dbReference type="PROSITE" id="PS00889">
    <property type="entry name" value="CNMP_BINDING_2"/>
    <property type="match status" value="1"/>
</dbReference>
<dbReference type="Gene3D" id="1.10.287.630">
    <property type="entry name" value="Helix hairpin bin"/>
    <property type="match status" value="2"/>
</dbReference>
<feature type="transmembrane region" description="Helical" evidence="8">
    <location>
        <begin position="246"/>
        <end position="262"/>
    </location>
</feature>
<evidence type="ECO:0000256" key="6">
    <source>
        <dbReference type="ARBA" id="ARBA00023136"/>
    </source>
</evidence>
<feature type="transmembrane region" description="Helical" evidence="8">
    <location>
        <begin position="759"/>
        <end position="777"/>
    </location>
</feature>
<feature type="transmembrane region" description="Helical" evidence="8">
    <location>
        <begin position="612"/>
        <end position="636"/>
    </location>
</feature>
<dbReference type="Proteomes" id="UP000019132">
    <property type="component" value="Unassembled WGS sequence"/>
</dbReference>
<dbReference type="InterPro" id="IPR000595">
    <property type="entry name" value="cNMP-bd_dom"/>
</dbReference>
<dbReference type="AlphaFoldDB" id="K3WUP8"/>
<dbReference type="HOGENOM" id="CLU_004924_1_0_1"/>
<reference evidence="10" key="3">
    <citation type="submission" date="2015-02" db="UniProtKB">
        <authorList>
            <consortium name="EnsemblProtists"/>
        </authorList>
    </citation>
    <scope>IDENTIFICATION</scope>
    <source>
        <strain evidence="10">DAOM BR144</strain>
    </source>
</reference>
<dbReference type="EnsemblProtists" id="PYU1_T008695">
    <property type="protein sequence ID" value="PYU1_T008695"/>
    <property type="gene ID" value="PYU1_G008678"/>
</dbReference>
<name>K3WUP8_GLOUD</name>
<dbReference type="InterPro" id="IPR003938">
    <property type="entry name" value="K_chnl_volt-dep_EAG/ELK/ERG"/>
</dbReference>
<dbReference type="FunFam" id="1.10.287.70:FF:000123">
    <property type="entry name" value="Potassium channel KAT3"/>
    <property type="match status" value="1"/>
</dbReference>
<dbReference type="PANTHER" id="PTHR47823">
    <property type="entry name" value="ION_TRANS DOMAIN-CONTAINING PROTEIN"/>
    <property type="match status" value="1"/>
</dbReference>
<dbReference type="PRINTS" id="PR01463">
    <property type="entry name" value="EAGCHANLFMLY"/>
</dbReference>
<dbReference type="EMBL" id="GL376558">
    <property type="status" value="NOT_ANNOTATED_CDS"/>
    <property type="molecule type" value="Genomic_DNA"/>
</dbReference>
<dbReference type="PROSITE" id="PS50042">
    <property type="entry name" value="CNMP_BINDING_3"/>
    <property type="match status" value="2"/>
</dbReference>
<comment type="subcellular location">
    <subcellularLocation>
        <location evidence="1">Membrane</location>
        <topology evidence="1">Multi-pass membrane protein</topology>
    </subcellularLocation>
</comment>
<dbReference type="OMA" id="FRHYIAK"/>
<keyword evidence="4 8" id="KW-1133">Transmembrane helix</keyword>
<dbReference type="Pfam" id="PF00027">
    <property type="entry name" value="cNMP_binding"/>
    <property type="match status" value="2"/>
</dbReference>
<evidence type="ECO:0000259" key="9">
    <source>
        <dbReference type="PROSITE" id="PS50042"/>
    </source>
</evidence>
<feature type="transmembrane region" description="Helical" evidence="8">
    <location>
        <begin position="686"/>
        <end position="708"/>
    </location>
</feature>
<accession>K3WUP8</accession>
<feature type="transmembrane region" description="Helical" evidence="8">
    <location>
        <begin position="84"/>
        <end position="107"/>
    </location>
</feature>
<dbReference type="InParanoid" id="K3WUP8"/>
<evidence type="ECO:0000313" key="11">
    <source>
        <dbReference type="Proteomes" id="UP000019132"/>
    </source>
</evidence>
<evidence type="ECO:0000256" key="1">
    <source>
        <dbReference type="ARBA" id="ARBA00004141"/>
    </source>
</evidence>
<dbReference type="Pfam" id="PF00520">
    <property type="entry name" value="Ion_trans"/>
    <property type="match status" value="2"/>
</dbReference>
<feature type="domain" description="Cyclic nucleotide-binding" evidence="9">
    <location>
        <begin position="377"/>
        <end position="481"/>
    </location>
</feature>
<dbReference type="PANTHER" id="PTHR47823:SF9">
    <property type="entry name" value="CHROMOSOME UNDETERMINED SCAFFOLD_10, WHOLE GENOME SHOTGUN SEQUENCE"/>
    <property type="match status" value="1"/>
</dbReference>
<dbReference type="GO" id="GO:0005249">
    <property type="term" value="F:voltage-gated potassium channel activity"/>
    <property type="evidence" value="ECO:0007669"/>
    <property type="project" value="InterPro"/>
</dbReference>
<dbReference type="Gene3D" id="2.60.120.10">
    <property type="entry name" value="Jelly Rolls"/>
    <property type="match status" value="2"/>
</dbReference>
<keyword evidence="11" id="KW-1185">Reference proteome</keyword>